<evidence type="ECO:0000256" key="3">
    <source>
        <dbReference type="ARBA" id="ARBA00022448"/>
    </source>
</evidence>
<comment type="similarity">
    <text evidence="2">Belongs to the autoinducer-2 exporter (AI-2E) (TC 2.A.86) family.</text>
</comment>
<comment type="caution">
    <text evidence="10">The sequence shown here is derived from an EMBL/GenBank/DDBJ whole genome shotgun (WGS) entry which is preliminary data.</text>
</comment>
<evidence type="ECO:0000256" key="9">
    <source>
        <dbReference type="SAM" id="Phobius"/>
    </source>
</evidence>
<protein>
    <submittedName>
        <fullName evidence="10">Putative PurR-regulated permease PerM</fullName>
    </submittedName>
</protein>
<dbReference type="RefSeq" id="WP_179749821.1">
    <property type="nucleotide sequence ID" value="NZ_JACCBU010000001.1"/>
</dbReference>
<dbReference type="PANTHER" id="PTHR21716">
    <property type="entry name" value="TRANSMEMBRANE PROTEIN"/>
    <property type="match status" value="1"/>
</dbReference>
<keyword evidence="4" id="KW-1003">Cell membrane</keyword>
<feature type="transmembrane region" description="Helical" evidence="9">
    <location>
        <begin position="335"/>
        <end position="354"/>
    </location>
</feature>
<dbReference type="Proteomes" id="UP000569914">
    <property type="component" value="Unassembled WGS sequence"/>
</dbReference>
<comment type="subcellular location">
    <subcellularLocation>
        <location evidence="1">Cell membrane</location>
        <topology evidence="1">Multi-pass membrane protein</topology>
    </subcellularLocation>
</comment>
<evidence type="ECO:0000256" key="1">
    <source>
        <dbReference type="ARBA" id="ARBA00004651"/>
    </source>
</evidence>
<dbReference type="PANTHER" id="PTHR21716:SF53">
    <property type="entry name" value="PERMEASE PERM-RELATED"/>
    <property type="match status" value="1"/>
</dbReference>
<evidence type="ECO:0000256" key="7">
    <source>
        <dbReference type="ARBA" id="ARBA00023136"/>
    </source>
</evidence>
<feature type="transmembrane region" description="Helical" evidence="9">
    <location>
        <begin position="164"/>
        <end position="185"/>
    </location>
</feature>
<keyword evidence="7 9" id="KW-0472">Membrane</keyword>
<dbReference type="Pfam" id="PF01594">
    <property type="entry name" value="AI-2E_transport"/>
    <property type="match status" value="1"/>
</dbReference>
<evidence type="ECO:0000256" key="6">
    <source>
        <dbReference type="ARBA" id="ARBA00022989"/>
    </source>
</evidence>
<reference evidence="10 11" key="1">
    <citation type="submission" date="2020-07" db="EMBL/GenBank/DDBJ databases">
        <title>Sequencing the genomes of 1000 actinobacteria strains.</title>
        <authorList>
            <person name="Klenk H.-P."/>
        </authorList>
    </citation>
    <scope>NUCLEOTIDE SEQUENCE [LARGE SCALE GENOMIC DNA]</scope>
    <source>
        <strain evidence="10 11">DSM 22083</strain>
    </source>
</reference>
<keyword evidence="3" id="KW-0813">Transport</keyword>
<keyword evidence="11" id="KW-1185">Reference proteome</keyword>
<dbReference type="GO" id="GO:0055085">
    <property type="term" value="P:transmembrane transport"/>
    <property type="evidence" value="ECO:0007669"/>
    <property type="project" value="TreeGrafter"/>
</dbReference>
<evidence type="ECO:0000313" key="11">
    <source>
        <dbReference type="Proteomes" id="UP000569914"/>
    </source>
</evidence>
<sequence length="452" mass="46925">MVTGKRVRSGAEPIDPPGKRASGDEPAPESGEDHPRRADPASAADQDQRPDGDQVVDFMPPTAGTPVGKPPVEQAPAAETQLEEAPVVEPPVVPLPPDGVPHGLKIAAGWAWRVLLVAALVLGLAFLFQFLSEVTIPLAIATLLTALLSPVASRLRKWRVPRALAAAISVVGGLALLAGVLTFIVQQIVRQAGELATSAIQGYQQLLTWVAGPPLNIDSRQLADYGNQVLAWIQTIDLAAILPGYAAGVGSGVGHFLAGFAICLFALFYFLYDGRGVFTALLRFVPRAARPRADAAARNGWNSLVSYVRATIAVAFVDAIGVLIIALILRVPLAIPLAALVFLAAFIPLVGALVSGFVAVAVALVAVGPIQALIMLIGIIVVMQVESHVLQPFLLGRAVALHPLAVLLAIAIGVILGGIVGALLAVPLLAFAKTYISSLAAGSESAPAVVKR</sequence>
<keyword evidence="6 9" id="KW-1133">Transmembrane helix</keyword>
<gene>
    <name evidence="10" type="ORF">BKA15_001733</name>
</gene>
<feature type="transmembrane region" description="Helical" evidence="9">
    <location>
        <begin position="134"/>
        <end position="152"/>
    </location>
</feature>
<proteinExistence type="inferred from homology"/>
<feature type="region of interest" description="Disordered" evidence="8">
    <location>
        <begin position="1"/>
        <end position="89"/>
    </location>
</feature>
<name>A0A7Y9I523_9ACTN</name>
<accession>A0A7Y9I523</accession>
<evidence type="ECO:0000256" key="8">
    <source>
        <dbReference type="SAM" id="MobiDB-lite"/>
    </source>
</evidence>
<evidence type="ECO:0000256" key="5">
    <source>
        <dbReference type="ARBA" id="ARBA00022692"/>
    </source>
</evidence>
<organism evidence="10 11">
    <name type="scientific">Microlunatus parietis</name>
    <dbReference type="NCBI Taxonomy" id="682979"/>
    <lineage>
        <taxon>Bacteria</taxon>
        <taxon>Bacillati</taxon>
        <taxon>Actinomycetota</taxon>
        <taxon>Actinomycetes</taxon>
        <taxon>Propionibacteriales</taxon>
        <taxon>Propionibacteriaceae</taxon>
        <taxon>Microlunatus</taxon>
    </lineage>
</organism>
<evidence type="ECO:0000256" key="2">
    <source>
        <dbReference type="ARBA" id="ARBA00009773"/>
    </source>
</evidence>
<feature type="transmembrane region" description="Helical" evidence="9">
    <location>
        <begin position="110"/>
        <end position="128"/>
    </location>
</feature>
<evidence type="ECO:0000256" key="4">
    <source>
        <dbReference type="ARBA" id="ARBA00022475"/>
    </source>
</evidence>
<dbReference type="AlphaFoldDB" id="A0A7Y9I523"/>
<feature type="transmembrane region" description="Helical" evidence="9">
    <location>
        <begin position="307"/>
        <end position="329"/>
    </location>
</feature>
<dbReference type="EMBL" id="JACCBU010000001">
    <property type="protein sequence ID" value="NYE70404.1"/>
    <property type="molecule type" value="Genomic_DNA"/>
</dbReference>
<feature type="transmembrane region" description="Helical" evidence="9">
    <location>
        <begin position="252"/>
        <end position="272"/>
    </location>
</feature>
<evidence type="ECO:0000313" key="10">
    <source>
        <dbReference type="EMBL" id="NYE70404.1"/>
    </source>
</evidence>
<feature type="transmembrane region" description="Helical" evidence="9">
    <location>
        <begin position="361"/>
        <end position="385"/>
    </location>
</feature>
<dbReference type="InterPro" id="IPR002549">
    <property type="entry name" value="AI-2E-like"/>
</dbReference>
<feature type="transmembrane region" description="Helical" evidence="9">
    <location>
        <begin position="405"/>
        <end position="431"/>
    </location>
</feature>
<keyword evidence="5 9" id="KW-0812">Transmembrane</keyword>
<dbReference type="GO" id="GO:0005886">
    <property type="term" value="C:plasma membrane"/>
    <property type="evidence" value="ECO:0007669"/>
    <property type="project" value="UniProtKB-SubCell"/>
</dbReference>